<dbReference type="GO" id="GO:0004519">
    <property type="term" value="F:endonuclease activity"/>
    <property type="evidence" value="ECO:0007669"/>
    <property type="project" value="UniProtKB-KW"/>
</dbReference>
<dbReference type="EMBL" id="NWUX01000029">
    <property type="protein sequence ID" value="PCF93832.1"/>
    <property type="molecule type" value="Genomic_DNA"/>
</dbReference>
<keyword evidence="2" id="KW-0378">Hydrolase</keyword>
<keyword evidence="2" id="KW-0540">Nuclease</keyword>
<name>A0A2A4HGB0_9GAMM</name>
<gene>
    <name evidence="2" type="ORF">CPA45_20525</name>
</gene>
<dbReference type="InterPro" id="IPR036691">
    <property type="entry name" value="Endo/exonu/phosph_ase_sf"/>
</dbReference>
<dbReference type="Proteomes" id="UP000218677">
    <property type="component" value="Unassembled WGS sequence"/>
</dbReference>
<reference evidence="3" key="1">
    <citation type="submission" date="2017-09" db="EMBL/GenBank/DDBJ databases">
        <authorList>
            <person name="Cho G.-S."/>
            <person name="Oguntoyinbo F.A."/>
            <person name="Cnockaert M."/>
            <person name="Kabisch J."/>
            <person name="Neve H."/>
            <person name="Bockelmann W."/>
            <person name="Wenning M."/>
            <person name="Franz C.M."/>
            <person name="Vandamme P."/>
        </authorList>
    </citation>
    <scope>NUCLEOTIDE SEQUENCE [LARGE SCALE GENOMIC DNA]</scope>
    <source>
        <strain evidence="3">MBT G8648</strain>
    </source>
</reference>
<keyword evidence="2" id="KW-0255">Endonuclease</keyword>
<dbReference type="AlphaFoldDB" id="A0A2A4HGB0"/>
<keyword evidence="3" id="KW-1185">Reference proteome</keyword>
<protein>
    <submittedName>
        <fullName evidence="2">Endonuclease</fullName>
    </submittedName>
</protein>
<evidence type="ECO:0000313" key="3">
    <source>
        <dbReference type="Proteomes" id="UP000218677"/>
    </source>
</evidence>
<evidence type="ECO:0000313" key="2">
    <source>
        <dbReference type="EMBL" id="PCF93832.1"/>
    </source>
</evidence>
<dbReference type="OrthoDB" id="583592at2"/>
<comment type="caution">
    <text evidence="2">The sequence shown here is derived from an EMBL/GenBank/DDBJ whole genome shotgun (WGS) entry which is preliminary data.</text>
</comment>
<dbReference type="InterPro" id="IPR005135">
    <property type="entry name" value="Endo/exonuclease/phosphatase"/>
</dbReference>
<dbReference type="RefSeq" id="WP_096654838.1">
    <property type="nucleotide sequence ID" value="NZ_NWUX01000029.1"/>
</dbReference>
<dbReference type="SUPFAM" id="SSF56219">
    <property type="entry name" value="DNase I-like"/>
    <property type="match status" value="1"/>
</dbReference>
<dbReference type="Pfam" id="PF03372">
    <property type="entry name" value="Exo_endo_phos"/>
    <property type="match status" value="1"/>
</dbReference>
<evidence type="ECO:0000259" key="1">
    <source>
        <dbReference type="Pfam" id="PF03372"/>
    </source>
</evidence>
<feature type="domain" description="Endonuclease/exonuclease/phosphatase" evidence="1">
    <location>
        <begin position="4"/>
        <end position="241"/>
    </location>
</feature>
<organism evidence="2 3">
    <name type="scientific">Vreelandella nigrificans</name>
    <dbReference type="NCBI Taxonomy" id="2042704"/>
    <lineage>
        <taxon>Bacteria</taxon>
        <taxon>Pseudomonadati</taxon>
        <taxon>Pseudomonadota</taxon>
        <taxon>Gammaproteobacteria</taxon>
        <taxon>Oceanospirillales</taxon>
        <taxon>Halomonadaceae</taxon>
        <taxon>Vreelandella</taxon>
    </lineage>
</organism>
<dbReference type="Gene3D" id="3.60.10.10">
    <property type="entry name" value="Endonuclease/exonuclease/phosphatase"/>
    <property type="match status" value="1"/>
</dbReference>
<sequence length="255" mass="29482">MRLVSWNCNGGLRNKLQALNGLNGDVLIVQECEDPSRSVPAYQDWAGDFLWTGDSKSKGIGVFAKNGRKIKKLDWNSEYTLPIDYSKSGALKWRTSDLKLFLPFSIDDKVNVLAVWSKGGDNQKFGYIGQIWKYIQLHRADICRHKMMILGDFNSNSCWDRSDCWWNHTDVVAELKEMGLESLYHKQTGELQGEESTPTFLMHRKAERPYHIDYVFTSSDITNNCELNIGDKDKWLTFSDHMPLLIEWNECKFNP</sequence>
<proteinExistence type="predicted"/>
<accession>A0A2A4HGB0</accession>